<evidence type="ECO:0000313" key="2">
    <source>
        <dbReference type="EMBL" id="SEP95237.1"/>
    </source>
</evidence>
<dbReference type="PANTHER" id="PTHR48101:SF1">
    <property type="entry name" value="METHYLMALONYL-COA MUTASE, LARGE SUBUNIT"/>
    <property type="match status" value="1"/>
</dbReference>
<dbReference type="InterPro" id="IPR016176">
    <property type="entry name" value="Cbl-dep_enz_cat"/>
</dbReference>
<dbReference type="SUPFAM" id="SSF51703">
    <property type="entry name" value="Cobalamin (vitamin B12)-dependent enzymes"/>
    <property type="match status" value="1"/>
</dbReference>
<dbReference type="STRING" id="478744.SAMN05444359_10439"/>
<name>A0A1H9C2P4_9BACT</name>
<dbReference type="AlphaFoldDB" id="A0A1H9C2P4"/>
<gene>
    <name evidence="2" type="ORF">SAMN05444359_10439</name>
</gene>
<feature type="domain" description="Methylmalonyl-CoA mutase alpha/beta chain catalytic" evidence="1">
    <location>
        <begin position="128"/>
        <end position="282"/>
    </location>
</feature>
<dbReference type="EMBL" id="FOFB01000004">
    <property type="protein sequence ID" value="SEP95237.1"/>
    <property type="molecule type" value="Genomic_DNA"/>
</dbReference>
<dbReference type="GO" id="GO:0031419">
    <property type="term" value="F:cobalamin binding"/>
    <property type="evidence" value="ECO:0007669"/>
    <property type="project" value="InterPro"/>
</dbReference>
<keyword evidence="3" id="KW-1185">Reference proteome</keyword>
<dbReference type="Proteomes" id="UP000199021">
    <property type="component" value="Unassembled WGS sequence"/>
</dbReference>
<accession>A0A1H9C2P4</accession>
<dbReference type="Pfam" id="PF01642">
    <property type="entry name" value="MM_CoA_mutase"/>
    <property type="match status" value="1"/>
</dbReference>
<dbReference type="GO" id="GO:0016866">
    <property type="term" value="F:intramolecular transferase activity"/>
    <property type="evidence" value="ECO:0007669"/>
    <property type="project" value="InterPro"/>
</dbReference>
<organism evidence="2 3">
    <name type="scientific">Neolewinella agarilytica</name>
    <dbReference type="NCBI Taxonomy" id="478744"/>
    <lineage>
        <taxon>Bacteria</taxon>
        <taxon>Pseudomonadati</taxon>
        <taxon>Bacteroidota</taxon>
        <taxon>Saprospiria</taxon>
        <taxon>Saprospirales</taxon>
        <taxon>Lewinellaceae</taxon>
        <taxon>Neolewinella</taxon>
    </lineage>
</organism>
<evidence type="ECO:0000259" key="1">
    <source>
        <dbReference type="Pfam" id="PF01642"/>
    </source>
</evidence>
<dbReference type="Gene3D" id="3.20.20.240">
    <property type="entry name" value="Methylmalonyl-CoA mutase"/>
    <property type="match status" value="1"/>
</dbReference>
<reference evidence="3" key="1">
    <citation type="submission" date="2016-10" db="EMBL/GenBank/DDBJ databases">
        <authorList>
            <person name="Varghese N."/>
            <person name="Submissions S."/>
        </authorList>
    </citation>
    <scope>NUCLEOTIDE SEQUENCE [LARGE SCALE GENOMIC DNA]</scope>
    <source>
        <strain evidence="3">DSM 24740</strain>
    </source>
</reference>
<sequence length="285" mass="32423">MQEFSNITKTEWLAKVEKDLKGKPLDSLNWDVEGETFTPFWHHEDRPSNGNEVASSRDWKIGVRIPFSSIKESNSLALEALMGGANFLRFDYPGSIEPKEQEDLLTGILVDIIDYAFFDLNAEGNRAYSREDVREYLKVQAETPRPNPRIWLTITDDYFNSIAFLRAVRLCLQQINHEHGLPTDCEIGVMIKATDENADYQKIKNTSQAMAAIIGGADILIIEPSIGEDDSSFERRVARNVQNVLREEAYLHRVADPAAGSYYIEALTDTFARKIWAEFQQLVSK</sequence>
<evidence type="ECO:0000313" key="3">
    <source>
        <dbReference type="Proteomes" id="UP000199021"/>
    </source>
</evidence>
<dbReference type="PANTHER" id="PTHR48101">
    <property type="entry name" value="METHYLMALONYL-COA MUTASE, MITOCHONDRIAL-RELATED"/>
    <property type="match status" value="1"/>
</dbReference>
<dbReference type="RefSeq" id="WP_090165857.1">
    <property type="nucleotide sequence ID" value="NZ_FOFB01000004.1"/>
</dbReference>
<proteinExistence type="predicted"/>
<dbReference type="InterPro" id="IPR006099">
    <property type="entry name" value="MeMalonylCoA_mutase_a/b_cat"/>
</dbReference>
<dbReference type="OrthoDB" id="9762378at2"/>
<protein>
    <submittedName>
        <fullName evidence="2">Methylmalonyl-CoA mutase</fullName>
    </submittedName>
</protein>
<dbReference type="InParanoid" id="A0A1H9C2P4"/>